<dbReference type="GO" id="GO:0008218">
    <property type="term" value="P:bioluminescence"/>
    <property type="evidence" value="ECO:0007669"/>
    <property type="project" value="UniProtKB-KW"/>
</dbReference>
<evidence type="ECO:0000256" key="5">
    <source>
        <dbReference type="ARBA" id="ARBA00022723"/>
    </source>
</evidence>
<evidence type="ECO:0000256" key="10">
    <source>
        <dbReference type="ARBA" id="ARBA00023140"/>
    </source>
</evidence>
<dbReference type="PANTHER" id="PTHR24096">
    <property type="entry name" value="LONG-CHAIN-FATTY-ACID--COA LIGASE"/>
    <property type="match status" value="1"/>
</dbReference>
<dbReference type="FunFam" id="3.30.300.30:FF:000007">
    <property type="entry name" value="4-coumarate--CoA ligase 2"/>
    <property type="match status" value="1"/>
</dbReference>
<evidence type="ECO:0000313" key="18">
    <source>
        <dbReference type="Proteomes" id="UP000719412"/>
    </source>
</evidence>
<keyword evidence="6" id="KW-0547">Nucleotide-binding</keyword>
<dbReference type="InterPro" id="IPR045851">
    <property type="entry name" value="AMP-bd_C_sf"/>
</dbReference>
<evidence type="ECO:0000256" key="7">
    <source>
        <dbReference type="ARBA" id="ARBA00022840"/>
    </source>
</evidence>
<dbReference type="GO" id="GO:0004497">
    <property type="term" value="F:monooxygenase activity"/>
    <property type="evidence" value="ECO:0007669"/>
    <property type="project" value="UniProtKB-KW"/>
</dbReference>
<evidence type="ECO:0000256" key="11">
    <source>
        <dbReference type="ARBA" id="ARBA00023223"/>
    </source>
</evidence>
<evidence type="ECO:0000256" key="4">
    <source>
        <dbReference type="ARBA" id="ARBA00019043"/>
    </source>
</evidence>
<dbReference type="FunFam" id="3.40.50.12780:FF:000003">
    <property type="entry name" value="Long-chain-fatty-acid--CoA ligase FadD"/>
    <property type="match status" value="1"/>
</dbReference>
<keyword evidence="9" id="KW-0503">Monooxygenase</keyword>
<keyword evidence="14" id="KW-0812">Transmembrane</keyword>
<dbReference type="InterPro" id="IPR000873">
    <property type="entry name" value="AMP-dep_synth/lig_dom"/>
</dbReference>
<feature type="transmembrane region" description="Helical" evidence="14">
    <location>
        <begin position="245"/>
        <end position="267"/>
    </location>
</feature>
<dbReference type="Pfam" id="PF00501">
    <property type="entry name" value="AMP-binding"/>
    <property type="match status" value="1"/>
</dbReference>
<keyword evidence="18" id="KW-1185">Reference proteome</keyword>
<proteinExistence type="inferred from homology"/>
<dbReference type="Gene3D" id="3.30.300.30">
    <property type="match status" value="1"/>
</dbReference>
<evidence type="ECO:0000256" key="1">
    <source>
        <dbReference type="ARBA" id="ARBA00004275"/>
    </source>
</evidence>
<evidence type="ECO:0000259" key="15">
    <source>
        <dbReference type="Pfam" id="PF00501"/>
    </source>
</evidence>
<keyword evidence="12" id="KW-0599">Photoprotein</keyword>
<evidence type="ECO:0000259" key="16">
    <source>
        <dbReference type="Pfam" id="PF13193"/>
    </source>
</evidence>
<dbReference type="InterPro" id="IPR042099">
    <property type="entry name" value="ANL_N_sf"/>
</dbReference>
<dbReference type="AlphaFoldDB" id="A0A8J6HJY8"/>
<dbReference type="PROSITE" id="PS00455">
    <property type="entry name" value="AMP_BINDING"/>
    <property type="match status" value="1"/>
</dbReference>
<accession>A0A8J6HJY8</accession>
<evidence type="ECO:0000256" key="2">
    <source>
        <dbReference type="ARBA" id="ARBA00006432"/>
    </source>
</evidence>
<evidence type="ECO:0000256" key="14">
    <source>
        <dbReference type="SAM" id="Phobius"/>
    </source>
</evidence>
<dbReference type="GO" id="GO:0046872">
    <property type="term" value="F:metal ion binding"/>
    <property type="evidence" value="ECO:0007669"/>
    <property type="project" value="UniProtKB-KW"/>
</dbReference>
<dbReference type="GO" id="GO:0046949">
    <property type="term" value="P:fatty-acyl-CoA biosynthetic process"/>
    <property type="evidence" value="ECO:0007669"/>
    <property type="project" value="TreeGrafter"/>
</dbReference>
<protein>
    <recommendedName>
        <fullName evidence="4">Luciferin 4-monooxygenase</fullName>
        <ecNumber evidence="3">1.13.12.7</ecNumber>
    </recommendedName>
</protein>
<gene>
    <name evidence="17" type="ORF">GEV33_007809</name>
</gene>
<dbReference type="GO" id="GO:0004467">
    <property type="term" value="F:long-chain fatty acid-CoA ligase activity"/>
    <property type="evidence" value="ECO:0007669"/>
    <property type="project" value="TreeGrafter"/>
</dbReference>
<evidence type="ECO:0000256" key="8">
    <source>
        <dbReference type="ARBA" id="ARBA00023002"/>
    </source>
</evidence>
<dbReference type="InterPro" id="IPR025110">
    <property type="entry name" value="AMP-bd_C"/>
</dbReference>
<sequence>MKTLKRAKSTVTNVIKSKSADIIVPNQLIHEYVWEHLDNWYDKTAVMCFDTGKRYTFQQIYHKSWSLAAVLRQKFQLQVGDTVAVILPNVPDFPVAFLGAIQAGLVVTTVNPFYKPDEMAVQLGDSGSQLIFTSRELLPFVNKATNKLRKRVPTVLAETKPADSLPADCVRLDELCDTSNSNNKDKLDDLLMSPDDVALLPYSSGTTGLSKGVQLTHRNVVSNLYQMSSPDFVVNRKTEGGFQDVIPVFLPLFHIYGMVGIFLNFFAQGCNLIMVSNFVGSQFVKLMQSYHPTLLFAVPPIIVVILNNPRIRSDDLKSIRTIISAAAPLGASAVEEFNNKCQEKIDLLQMYGMTETSPLTLMQTPRLNNGTKIGGSGFLIPNTEAKIISIDGDSTGLEAYRSGELVVRGPQVMKGYHNNAKATREAMLGDWLRTGDVCYYDKHQHFFITDRLKELIKVKGFQVAPAELEEILKSHAAIQDAAVVGIPHPVHGEVPKAFVVLRGDNNVRPDQVKQFVASKVANYKRLVGGVVVVGSIPRNSAGKILRNELKHL</sequence>
<evidence type="ECO:0000313" key="17">
    <source>
        <dbReference type="EMBL" id="KAH0814983.1"/>
    </source>
</evidence>
<organism evidence="17 18">
    <name type="scientific">Tenebrio molitor</name>
    <name type="common">Yellow mealworm beetle</name>
    <dbReference type="NCBI Taxonomy" id="7067"/>
    <lineage>
        <taxon>Eukaryota</taxon>
        <taxon>Metazoa</taxon>
        <taxon>Ecdysozoa</taxon>
        <taxon>Arthropoda</taxon>
        <taxon>Hexapoda</taxon>
        <taxon>Insecta</taxon>
        <taxon>Pterygota</taxon>
        <taxon>Neoptera</taxon>
        <taxon>Endopterygota</taxon>
        <taxon>Coleoptera</taxon>
        <taxon>Polyphaga</taxon>
        <taxon>Cucujiformia</taxon>
        <taxon>Tenebrionidae</taxon>
        <taxon>Tenebrio</taxon>
    </lineage>
</organism>
<name>A0A8J6HJY8_TENMO</name>
<keyword evidence="14" id="KW-1133">Transmembrane helix</keyword>
<keyword evidence="7" id="KW-0067">ATP-binding</keyword>
<keyword evidence="8" id="KW-0560">Oxidoreductase</keyword>
<comment type="caution">
    <text evidence="17">The sequence shown here is derived from an EMBL/GenBank/DDBJ whole genome shotgun (WGS) entry which is preliminary data.</text>
</comment>
<dbReference type="GO" id="GO:0005524">
    <property type="term" value="F:ATP binding"/>
    <property type="evidence" value="ECO:0007669"/>
    <property type="project" value="UniProtKB-KW"/>
</dbReference>
<comment type="similarity">
    <text evidence="2">Belongs to the ATP-dependent AMP-binding enzyme family.</text>
</comment>
<dbReference type="EMBL" id="JABDTM020023691">
    <property type="protein sequence ID" value="KAH0814983.1"/>
    <property type="molecule type" value="Genomic_DNA"/>
</dbReference>
<reference evidence="17" key="1">
    <citation type="journal article" date="2020" name="J Insects Food Feed">
        <title>The yellow mealworm (Tenebrio molitor) genome: a resource for the emerging insects as food and feed industry.</title>
        <authorList>
            <person name="Eriksson T."/>
            <person name="Andere A."/>
            <person name="Kelstrup H."/>
            <person name="Emery V."/>
            <person name="Picard C."/>
        </authorList>
    </citation>
    <scope>NUCLEOTIDE SEQUENCE</scope>
    <source>
        <strain evidence="17">Stoneville</strain>
        <tissue evidence="17">Whole head</tissue>
    </source>
</reference>
<evidence type="ECO:0000256" key="13">
    <source>
        <dbReference type="ARBA" id="ARBA00048497"/>
    </source>
</evidence>
<feature type="domain" description="AMP-dependent synthetase/ligase" evidence="15">
    <location>
        <begin position="35"/>
        <end position="417"/>
    </location>
</feature>
<dbReference type="SUPFAM" id="SSF56801">
    <property type="entry name" value="Acetyl-CoA synthetase-like"/>
    <property type="match status" value="1"/>
</dbReference>
<dbReference type="EC" id="1.13.12.7" evidence="3"/>
<dbReference type="Proteomes" id="UP000719412">
    <property type="component" value="Unassembled WGS sequence"/>
</dbReference>
<evidence type="ECO:0000256" key="12">
    <source>
        <dbReference type="ARBA" id="ARBA00023262"/>
    </source>
</evidence>
<dbReference type="PANTHER" id="PTHR24096:SF422">
    <property type="entry name" value="BCDNA.GH02901"/>
    <property type="match status" value="1"/>
</dbReference>
<dbReference type="InterPro" id="IPR020845">
    <property type="entry name" value="AMP-binding_CS"/>
</dbReference>
<dbReference type="Gene3D" id="3.40.50.12780">
    <property type="entry name" value="N-terminal domain of ligase-like"/>
    <property type="match status" value="1"/>
</dbReference>
<keyword evidence="11" id="KW-0455">Luminescence</keyword>
<keyword evidence="5" id="KW-0479">Metal-binding</keyword>
<keyword evidence="14" id="KW-0472">Membrane</keyword>
<evidence type="ECO:0000256" key="6">
    <source>
        <dbReference type="ARBA" id="ARBA00022741"/>
    </source>
</evidence>
<comment type="subcellular location">
    <subcellularLocation>
        <location evidence="1">Peroxisome</location>
    </subcellularLocation>
</comment>
<evidence type="ECO:0000256" key="9">
    <source>
        <dbReference type="ARBA" id="ARBA00023033"/>
    </source>
</evidence>
<reference evidence="17" key="2">
    <citation type="submission" date="2021-08" db="EMBL/GenBank/DDBJ databases">
        <authorList>
            <person name="Eriksson T."/>
        </authorList>
    </citation>
    <scope>NUCLEOTIDE SEQUENCE</scope>
    <source>
        <strain evidence="17">Stoneville</strain>
        <tissue evidence="17">Whole head</tissue>
    </source>
</reference>
<evidence type="ECO:0000256" key="3">
    <source>
        <dbReference type="ARBA" id="ARBA00012532"/>
    </source>
</evidence>
<feature type="transmembrane region" description="Helical" evidence="14">
    <location>
        <begin position="287"/>
        <end position="307"/>
    </location>
</feature>
<dbReference type="Pfam" id="PF13193">
    <property type="entry name" value="AMP-binding_C"/>
    <property type="match status" value="1"/>
</dbReference>
<keyword evidence="10" id="KW-0576">Peroxisome</keyword>
<dbReference type="GO" id="GO:0005777">
    <property type="term" value="C:peroxisome"/>
    <property type="evidence" value="ECO:0007669"/>
    <property type="project" value="UniProtKB-SubCell"/>
</dbReference>
<feature type="domain" description="AMP-binding enzyme C-terminal" evidence="16">
    <location>
        <begin position="467"/>
        <end position="543"/>
    </location>
</feature>
<comment type="catalytic activity">
    <reaction evidence="13">
        <text>firefly D-luciferin + ATP + O2 = firefly oxyluciferin + hnu + AMP + CO2 + diphosphate</text>
        <dbReference type="Rhea" id="RHEA:10732"/>
        <dbReference type="ChEBI" id="CHEBI:15379"/>
        <dbReference type="ChEBI" id="CHEBI:16526"/>
        <dbReference type="ChEBI" id="CHEBI:16792"/>
        <dbReference type="ChEBI" id="CHEBI:30212"/>
        <dbReference type="ChEBI" id="CHEBI:30616"/>
        <dbReference type="ChEBI" id="CHEBI:33019"/>
        <dbReference type="ChEBI" id="CHEBI:58038"/>
        <dbReference type="ChEBI" id="CHEBI:456215"/>
        <dbReference type="EC" id="1.13.12.7"/>
    </reaction>
</comment>